<evidence type="ECO:0000313" key="10">
    <source>
        <dbReference type="Proteomes" id="UP000053405"/>
    </source>
</evidence>
<dbReference type="GO" id="GO:0020037">
    <property type="term" value="F:heme binding"/>
    <property type="evidence" value="ECO:0007669"/>
    <property type="project" value="InterPro"/>
</dbReference>
<evidence type="ECO:0000256" key="7">
    <source>
        <dbReference type="SAM" id="Phobius"/>
    </source>
</evidence>
<sequence length="335" mass="36002">MNTDMGAYVNETLGRLSDEFYTAAVILYAVAMALFLVALAMQVKAKTVVGAAAQEQARELVAAGASSTPEADPAPALDARTPGKISGPPVRRRPRSARLSAAVYPVVFLGLAAHIASIVLRGYATDRMPWGNMYEFISLTSAACVAGGLVALRKTSYRPMMSFVLLPVVLMMYIGGTALYTQAAPVVPALKSYWLAIHVSVISISSGILLVSGVLSVLFLIKQRWPEKSSMLPSSESLDRVAYKCVVVGFPLLGLGIVFGAIWAESSWGRYWGWDPKETVSFISWVVYAAYLHARATVGWRTAAAWINVAGFVTLLFNLFAINLVVSGLHSYAGL</sequence>
<comment type="subcellular location">
    <subcellularLocation>
        <location evidence="1">Membrane</location>
        <topology evidence="1">Multi-pass membrane protein</topology>
    </subcellularLocation>
</comment>
<proteinExistence type="predicted"/>
<dbReference type="PANTHER" id="PTHR30071">
    <property type="entry name" value="HEME EXPORTER PROTEIN C"/>
    <property type="match status" value="1"/>
</dbReference>
<dbReference type="STRING" id="1121927.GOHSU_14_00110"/>
<feature type="transmembrane region" description="Helical" evidence="7">
    <location>
        <begin position="20"/>
        <end position="41"/>
    </location>
</feature>
<feature type="region of interest" description="Disordered" evidence="6">
    <location>
        <begin position="63"/>
        <end position="93"/>
    </location>
</feature>
<evidence type="ECO:0000256" key="6">
    <source>
        <dbReference type="SAM" id="MobiDB-lite"/>
    </source>
</evidence>
<feature type="domain" description="Cytochrome c assembly protein" evidence="8">
    <location>
        <begin position="130"/>
        <end position="330"/>
    </location>
</feature>
<feature type="transmembrane region" description="Helical" evidence="7">
    <location>
        <begin position="136"/>
        <end position="152"/>
    </location>
</feature>
<keyword evidence="3" id="KW-0201">Cytochrome c-type biogenesis</keyword>
<dbReference type="AlphaFoldDB" id="L7L7D6"/>
<dbReference type="InterPro" id="IPR045062">
    <property type="entry name" value="Cyt_c_biogenesis_CcsA/CcmC"/>
</dbReference>
<accession>L7L7D6</accession>
<feature type="transmembrane region" description="Helical" evidence="7">
    <location>
        <begin position="101"/>
        <end position="124"/>
    </location>
</feature>
<feature type="transmembrane region" description="Helical" evidence="7">
    <location>
        <begin position="164"/>
        <end position="183"/>
    </location>
</feature>
<feature type="transmembrane region" description="Helical" evidence="7">
    <location>
        <begin position="282"/>
        <end position="298"/>
    </location>
</feature>
<keyword evidence="2 7" id="KW-0812">Transmembrane</keyword>
<keyword evidence="5 7" id="KW-0472">Membrane</keyword>
<dbReference type="NCBIfam" id="TIGR03144">
    <property type="entry name" value="cytochr_II_ccsB"/>
    <property type="match status" value="1"/>
</dbReference>
<keyword evidence="10" id="KW-1185">Reference proteome</keyword>
<evidence type="ECO:0000256" key="5">
    <source>
        <dbReference type="ARBA" id="ARBA00023136"/>
    </source>
</evidence>
<evidence type="ECO:0000256" key="4">
    <source>
        <dbReference type="ARBA" id="ARBA00022989"/>
    </source>
</evidence>
<dbReference type="PANTHER" id="PTHR30071:SF1">
    <property type="entry name" value="CYTOCHROME B_B6 PROTEIN-RELATED"/>
    <property type="match status" value="1"/>
</dbReference>
<keyword evidence="4 7" id="KW-1133">Transmembrane helix</keyword>
<dbReference type="Proteomes" id="UP000053405">
    <property type="component" value="Unassembled WGS sequence"/>
</dbReference>
<dbReference type="eggNOG" id="COG0755">
    <property type="taxonomic scope" value="Bacteria"/>
</dbReference>
<dbReference type="EMBL" id="BANT01000014">
    <property type="protein sequence ID" value="GAC56844.1"/>
    <property type="molecule type" value="Genomic_DNA"/>
</dbReference>
<name>L7L7D6_9ACTN</name>
<evidence type="ECO:0000256" key="2">
    <source>
        <dbReference type="ARBA" id="ARBA00022692"/>
    </source>
</evidence>
<evidence type="ECO:0000256" key="3">
    <source>
        <dbReference type="ARBA" id="ARBA00022748"/>
    </source>
</evidence>
<evidence type="ECO:0000313" key="9">
    <source>
        <dbReference type="EMBL" id="GAC56844.1"/>
    </source>
</evidence>
<comment type="caution">
    <text evidence="9">The sequence shown here is derived from an EMBL/GenBank/DDBJ whole genome shotgun (WGS) entry which is preliminary data.</text>
</comment>
<protein>
    <submittedName>
        <fullName evidence="9">Cytochrome c biogenesis protein ResC</fullName>
    </submittedName>
</protein>
<feature type="transmembrane region" description="Helical" evidence="7">
    <location>
        <begin position="305"/>
        <end position="326"/>
    </location>
</feature>
<reference evidence="9 10" key="1">
    <citation type="submission" date="2012-12" db="EMBL/GenBank/DDBJ databases">
        <title>Whole genome shotgun sequence of Gordonia hirsuta NBRC 16056.</title>
        <authorList>
            <person name="Isaki-Nakamura S."/>
            <person name="Hosoyama A."/>
            <person name="Tsuchikane K."/>
            <person name="Katsumata H."/>
            <person name="Baba S."/>
            <person name="Yamazaki S."/>
            <person name="Fujita N."/>
        </authorList>
    </citation>
    <scope>NUCLEOTIDE SEQUENCE [LARGE SCALE GENOMIC DNA]</scope>
    <source>
        <strain evidence="9 10">NBRC 16056</strain>
    </source>
</reference>
<gene>
    <name evidence="9" type="primary">resC</name>
    <name evidence="9" type="ORF">GOHSU_14_00110</name>
</gene>
<feature type="transmembrane region" description="Helical" evidence="7">
    <location>
        <begin position="241"/>
        <end position="262"/>
    </location>
</feature>
<feature type="transmembrane region" description="Helical" evidence="7">
    <location>
        <begin position="195"/>
        <end position="221"/>
    </location>
</feature>
<dbReference type="InterPro" id="IPR017562">
    <property type="entry name" value="Cyt_c_biogenesis_CcsA"/>
</dbReference>
<evidence type="ECO:0000256" key="1">
    <source>
        <dbReference type="ARBA" id="ARBA00004141"/>
    </source>
</evidence>
<organism evidence="9 10">
    <name type="scientific">Gordonia hirsuta DSM 44140 = NBRC 16056</name>
    <dbReference type="NCBI Taxonomy" id="1121927"/>
    <lineage>
        <taxon>Bacteria</taxon>
        <taxon>Bacillati</taxon>
        <taxon>Actinomycetota</taxon>
        <taxon>Actinomycetes</taxon>
        <taxon>Mycobacteriales</taxon>
        <taxon>Gordoniaceae</taxon>
        <taxon>Gordonia</taxon>
    </lineage>
</organism>
<dbReference type="GO" id="GO:0017004">
    <property type="term" value="P:cytochrome complex assembly"/>
    <property type="evidence" value="ECO:0007669"/>
    <property type="project" value="UniProtKB-KW"/>
</dbReference>
<dbReference type="RefSeq" id="WP_005937862.1">
    <property type="nucleotide sequence ID" value="NZ_ATVK01000046.1"/>
</dbReference>
<dbReference type="InterPro" id="IPR002541">
    <property type="entry name" value="Cyt_c_assembly"/>
</dbReference>
<dbReference type="Pfam" id="PF01578">
    <property type="entry name" value="Cytochrom_C_asm"/>
    <property type="match status" value="1"/>
</dbReference>
<evidence type="ECO:0000259" key="8">
    <source>
        <dbReference type="Pfam" id="PF01578"/>
    </source>
</evidence>
<dbReference type="GO" id="GO:0005886">
    <property type="term" value="C:plasma membrane"/>
    <property type="evidence" value="ECO:0007669"/>
    <property type="project" value="TreeGrafter"/>
</dbReference>